<reference evidence="2" key="1">
    <citation type="journal article" date="2019" name="Int. J. Syst. Evol. Microbiol.">
        <title>The Global Catalogue of Microorganisms (GCM) 10K type strain sequencing project: providing services to taxonomists for standard genome sequencing and annotation.</title>
        <authorList>
            <consortium name="The Broad Institute Genomics Platform"/>
            <consortium name="The Broad Institute Genome Sequencing Center for Infectious Disease"/>
            <person name="Wu L."/>
            <person name="Ma J."/>
        </authorList>
    </citation>
    <scope>NUCLEOTIDE SEQUENCE [LARGE SCALE GENOMIC DNA]</scope>
    <source>
        <strain evidence="2">JCM 17688</strain>
    </source>
</reference>
<accession>A0ABP8K7G5</accession>
<dbReference type="EMBL" id="BAABFR010000086">
    <property type="protein sequence ID" value="GAA4401251.1"/>
    <property type="molecule type" value="Genomic_DNA"/>
</dbReference>
<name>A0ABP8K7G5_9ACTN</name>
<comment type="caution">
    <text evidence="1">The sequence shown here is derived from an EMBL/GenBank/DDBJ whole genome shotgun (WGS) entry which is preliminary data.</text>
</comment>
<organism evidence="1 2">
    <name type="scientific">Tsukamurella soli</name>
    <dbReference type="NCBI Taxonomy" id="644556"/>
    <lineage>
        <taxon>Bacteria</taxon>
        <taxon>Bacillati</taxon>
        <taxon>Actinomycetota</taxon>
        <taxon>Actinomycetes</taxon>
        <taxon>Mycobacteriales</taxon>
        <taxon>Tsukamurellaceae</taxon>
        <taxon>Tsukamurella</taxon>
    </lineage>
</organism>
<protein>
    <recommendedName>
        <fullName evidence="3">Ig-like domain-containing protein</fullName>
    </recommendedName>
</protein>
<dbReference type="Proteomes" id="UP001500635">
    <property type="component" value="Unassembled WGS sequence"/>
</dbReference>
<gene>
    <name evidence="1" type="ORF">GCM10023147_40620</name>
</gene>
<proteinExistence type="predicted"/>
<sequence length="123" mass="12579">MPRSSATGIPALAGIWRGSYTCNQGRTGLTLTIAAGSASAGTATFAFAPLPDGPTVPDGSYSMSVTRSHGGVEFLPVAWIQHPSAWTMVGLTVPGPVNWSGSELTGSVDYAGCSTFTVTRSVQ</sequence>
<evidence type="ECO:0000313" key="2">
    <source>
        <dbReference type="Proteomes" id="UP001500635"/>
    </source>
</evidence>
<evidence type="ECO:0000313" key="1">
    <source>
        <dbReference type="EMBL" id="GAA4401251.1"/>
    </source>
</evidence>
<keyword evidence="2" id="KW-1185">Reference proteome</keyword>
<evidence type="ECO:0008006" key="3">
    <source>
        <dbReference type="Google" id="ProtNLM"/>
    </source>
</evidence>